<evidence type="ECO:0000313" key="4">
    <source>
        <dbReference type="EMBL" id="WUV44268.1"/>
    </source>
</evidence>
<evidence type="ECO:0000313" key="5">
    <source>
        <dbReference type="Proteomes" id="UP001432062"/>
    </source>
</evidence>
<keyword evidence="3" id="KW-0520">NAD</keyword>
<accession>A0ABZ1YML4</accession>
<dbReference type="InterPro" id="IPR020904">
    <property type="entry name" value="Sc_DH/Rdtase_CS"/>
</dbReference>
<gene>
    <name evidence="4" type="ORF">OG563_34595</name>
</gene>
<evidence type="ECO:0000256" key="2">
    <source>
        <dbReference type="ARBA" id="ARBA00023002"/>
    </source>
</evidence>
<comment type="similarity">
    <text evidence="1">Belongs to the short-chain dehydrogenases/reductases (SDR) family.</text>
</comment>
<dbReference type="InterPro" id="IPR036291">
    <property type="entry name" value="NAD(P)-bd_dom_sf"/>
</dbReference>
<dbReference type="RefSeq" id="WP_327097676.1">
    <property type="nucleotide sequence ID" value="NZ_CP109149.1"/>
</dbReference>
<dbReference type="PRINTS" id="PR00080">
    <property type="entry name" value="SDRFAMILY"/>
</dbReference>
<dbReference type="NCBIfam" id="TIGR03971">
    <property type="entry name" value="SDR_subfam_1"/>
    <property type="match status" value="1"/>
</dbReference>
<dbReference type="PANTHER" id="PTHR24321">
    <property type="entry name" value="DEHYDROGENASES, SHORT CHAIN"/>
    <property type="match status" value="1"/>
</dbReference>
<dbReference type="InterPro" id="IPR023985">
    <property type="entry name" value="SDR_subfam_1"/>
</dbReference>
<proteinExistence type="inferred from homology"/>
<dbReference type="Proteomes" id="UP001432062">
    <property type="component" value="Chromosome"/>
</dbReference>
<dbReference type="EMBL" id="CP109441">
    <property type="protein sequence ID" value="WUV44268.1"/>
    <property type="molecule type" value="Genomic_DNA"/>
</dbReference>
<dbReference type="InterPro" id="IPR002347">
    <property type="entry name" value="SDR_fam"/>
</dbReference>
<keyword evidence="2" id="KW-0560">Oxidoreductase</keyword>
<dbReference type="Gene3D" id="3.40.50.720">
    <property type="entry name" value="NAD(P)-binding Rossmann-like Domain"/>
    <property type="match status" value="1"/>
</dbReference>
<dbReference type="Pfam" id="PF13561">
    <property type="entry name" value="adh_short_C2"/>
    <property type="match status" value="1"/>
</dbReference>
<protein>
    <submittedName>
        <fullName evidence="4">Mycofactocin-coupled SDR family oxidoreductase</fullName>
    </submittedName>
</protein>
<dbReference type="PRINTS" id="PR00081">
    <property type="entry name" value="GDHRDH"/>
</dbReference>
<dbReference type="PANTHER" id="PTHR24321:SF8">
    <property type="entry name" value="ESTRADIOL 17-BETA-DEHYDROGENASE 8-RELATED"/>
    <property type="match status" value="1"/>
</dbReference>
<sequence>MSGRVAGKVAFITGAARGQGRSHALRLAEEGADIIALDICKQLASARYDLATSEDLAETRKAVEALGRRVVTVEADVRDEQQLAEAFHAGVAEIGPVDIVIANAGVALFATDEPHEAWQDTIDTNLTGVLNTLETAVPSMIERGQGGAIVLTSSTAGLRGILGPSRGALAYVASKHGMVGLMRSYANNLAAHSIRVNTVNPTGVETPMIATPSIEAFLEQNPQLVPHVTNAMPVGLISVQDVSNAVLYLVSDDGRYVTGTTLSVDAGFNNKN</sequence>
<dbReference type="SUPFAM" id="SSF51735">
    <property type="entry name" value="NAD(P)-binding Rossmann-fold domains"/>
    <property type="match status" value="1"/>
</dbReference>
<evidence type="ECO:0000256" key="3">
    <source>
        <dbReference type="ARBA" id="ARBA00023027"/>
    </source>
</evidence>
<dbReference type="PROSITE" id="PS00061">
    <property type="entry name" value="ADH_SHORT"/>
    <property type="match status" value="1"/>
</dbReference>
<keyword evidence="5" id="KW-1185">Reference proteome</keyword>
<dbReference type="CDD" id="cd05233">
    <property type="entry name" value="SDR_c"/>
    <property type="match status" value="1"/>
</dbReference>
<dbReference type="NCBIfam" id="NF009467">
    <property type="entry name" value="PRK12826.1-3"/>
    <property type="match status" value="1"/>
</dbReference>
<organism evidence="4 5">
    <name type="scientific">Nocardia vinacea</name>
    <dbReference type="NCBI Taxonomy" id="96468"/>
    <lineage>
        <taxon>Bacteria</taxon>
        <taxon>Bacillati</taxon>
        <taxon>Actinomycetota</taxon>
        <taxon>Actinomycetes</taxon>
        <taxon>Mycobacteriales</taxon>
        <taxon>Nocardiaceae</taxon>
        <taxon>Nocardia</taxon>
    </lineage>
</organism>
<evidence type="ECO:0000256" key="1">
    <source>
        <dbReference type="ARBA" id="ARBA00006484"/>
    </source>
</evidence>
<reference evidence="4" key="1">
    <citation type="submission" date="2022-10" db="EMBL/GenBank/DDBJ databases">
        <title>The complete genomes of actinobacterial strains from the NBC collection.</title>
        <authorList>
            <person name="Joergensen T.S."/>
            <person name="Alvarez Arevalo M."/>
            <person name="Sterndorff E.B."/>
            <person name="Faurdal D."/>
            <person name="Vuksanovic O."/>
            <person name="Mourched A.-S."/>
            <person name="Charusanti P."/>
            <person name="Shaw S."/>
            <person name="Blin K."/>
            <person name="Weber T."/>
        </authorList>
    </citation>
    <scope>NUCLEOTIDE SEQUENCE</scope>
    <source>
        <strain evidence="4">NBC_01482</strain>
    </source>
</reference>
<name>A0ABZ1YML4_9NOCA</name>